<dbReference type="PANTHER" id="PTHR30055">
    <property type="entry name" value="HTH-TYPE TRANSCRIPTIONAL REGULATOR RUTR"/>
    <property type="match status" value="1"/>
</dbReference>
<dbReference type="PRINTS" id="PR00455">
    <property type="entry name" value="HTHTETR"/>
</dbReference>
<dbReference type="InterPro" id="IPR009057">
    <property type="entry name" value="Homeodomain-like_sf"/>
</dbReference>
<evidence type="ECO:0000259" key="5">
    <source>
        <dbReference type="PROSITE" id="PS50977"/>
    </source>
</evidence>
<dbReference type="SUPFAM" id="SSF46689">
    <property type="entry name" value="Homeodomain-like"/>
    <property type="match status" value="1"/>
</dbReference>
<dbReference type="Proteomes" id="UP000198878">
    <property type="component" value="Unassembled WGS sequence"/>
</dbReference>
<dbReference type="AlphaFoldDB" id="A0A1H5RGD8"/>
<dbReference type="GO" id="GO:0003700">
    <property type="term" value="F:DNA-binding transcription factor activity"/>
    <property type="evidence" value="ECO:0007669"/>
    <property type="project" value="TreeGrafter"/>
</dbReference>
<dbReference type="InterPro" id="IPR023772">
    <property type="entry name" value="DNA-bd_HTH_TetR-type_CS"/>
</dbReference>
<dbReference type="EMBL" id="FNUJ01000013">
    <property type="protein sequence ID" value="SEF37435.1"/>
    <property type="molecule type" value="Genomic_DNA"/>
</dbReference>
<feature type="DNA-binding region" description="H-T-H motif" evidence="4">
    <location>
        <begin position="29"/>
        <end position="48"/>
    </location>
</feature>
<dbReference type="Pfam" id="PF17754">
    <property type="entry name" value="TetR_C_14"/>
    <property type="match status" value="1"/>
</dbReference>
<protein>
    <submittedName>
        <fullName evidence="6">DNA-binding transcriptional regulator, AcrR family</fullName>
    </submittedName>
</protein>
<accession>A0A1H5RGD8</accession>
<dbReference type="Pfam" id="PF00440">
    <property type="entry name" value="TetR_N"/>
    <property type="match status" value="1"/>
</dbReference>
<dbReference type="GO" id="GO:0000976">
    <property type="term" value="F:transcription cis-regulatory region binding"/>
    <property type="evidence" value="ECO:0007669"/>
    <property type="project" value="TreeGrafter"/>
</dbReference>
<evidence type="ECO:0000313" key="7">
    <source>
        <dbReference type="Proteomes" id="UP000198878"/>
    </source>
</evidence>
<dbReference type="PANTHER" id="PTHR30055:SF238">
    <property type="entry name" value="MYCOFACTOCIN BIOSYNTHESIS TRANSCRIPTIONAL REGULATOR MFTR-RELATED"/>
    <property type="match status" value="1"/>
</dbReference>
<dbReference type="OrthoDB" id="4746440at2"/>
<dbReference type="RefSeq" id="WP_086670139.1">
    <property type="nucleotide sequence ID" value="NZ_FNUJ01000013.1"/>
</dbReference>
<evidence type="ECO:0000256" key="2">
    <source>
        <dbReference type="ARBA" id="ARBA00023125"/>
    </source>
</evidence>
<evidence type="ECO:0000256" key="4">
    <source>
        <dbReference type="PROSITE-ProRule" id="PRU00335"/>
    </source>
</evidence>
<name>A0A1H5RGD8_9PSEU</name>
<dbReference type="InterPro" id="IPR050109">
    <property type="entry name" value="HTH-type_TetR-like_transc_reg"/>
</dbReference>
<keyword evidence="3" id="KW-0804">Transcription</keyword>
<feature type="domain" description="HTH tetR-type" evidence="5">
    <location>
        <begin position="6"/>
        <end position="66"/>
    </location>
</feature>
<evidence type="ECO:0000256" key="3">
    <source>
        <dbReference type="ARBA" id="ARBA00023163"/>
    </source>
</evidence>
<keyword evidence="2 4" id="KW-0238">DNA-binding</keyword>
<evidence type="ECO:0000313" key="6">
    <source>
        <dbReference type="EMBL" id="SEF37435.1"/>
    </source>
</evidence>
<proteinExistence type="predicted"/>
<keyword evidence="7" id="KW-1185">Reference proteome</keyword>
<dbReference type="Gene3D" id="1.10.357.10">
    <property type="entry name" value="Tetracycline Repressor, domain 2"/>
    <property type="match status" value="1"/>
</dbReference>
<sequence>MVRWEPGTAERLQKVALELFATRGYEQTTAAEIAQAVGLTERTFFRHFSDKREVLFQGQELLVQAFLDGIEAAPEDASPFEVVACALRSAATFFPDERRPHSRTRQSVIDRNPALQEREHHKLTTLATTVATALRARGVDDVAATLAAESGATVFGIAFTRWLREERSLADIAAEVLAELLTLAARALRPAR</sequence>
<dbReference type="STRING" id="218821.SAMN05421837_113265"/>
<dbReference type="PROSITE" id="PS01081">
    <property type="entry name" value="HTH_TETR_1"/>
    <property type="match status" value="1"/>
</dbReference>
<evidence type="ECO:0000256" key="1">
    <source>
        <dbReference type="ARBA" id="ARBA00023015"/>
    </source>
</evidence>
<dbReference type="InterPro" id="IPR041347">
    <property type="entry name" value="MftR_C"/>
</dbReference>
<gene>
    <name evidence="6" type="ORF">SAMN05421837_113265</name>
</gene>
<keyword evidence="1" id="KW-0805">Transcription regulation</keyword>
<reference evidence="7" key="1">
    <citation type="submission" date="2016-10" db="EMBL/GenBank/DDBJ databases">
        <authorList>
            <person name="Varghese N."/>
            <person name="Submissions S."/>
        </authorList>
    </citation>
    <scope>NUCLEOTIDE SEQUENCE [LARGE SCALE GENOMIC DNA]</scope>
    <source>
        <strain evidence="7">DSM 44654</strain>
    </source>
</reference>
<organism evidence="6 7">
    <name type="scientific">Amycolatopsis pretoriensis</name>
    <dbReference type="NCBI Taxonomy" id="218821"/>
    <lineage>
        <taxon>Bacteria</taxon>
        <taxon>Bacillati</taxon>
        <taxon>Actinomycetota</taxon>
        <taxon>Actinomycetes</taxon>
        <taxon>Pseudonocardiales</taxon>
        <taxon>Pseudonocardiaceae</taxon>
        <taxon>Amycolatopsis</taxon>
    </lineage>
</organism>
<dbReference type="InterPro" id="IPR001647">
    <property type="entry name" value="HTH_TetR"/>
</dbReference>
<dbReference type="PROSITE" id="PS50977">
    <property type="entry name" value="HTH_TETR_2"/>
    <property type="match status" value="1"/>
</dbReference>